<reference evidence="16" key="2">
    <citation type="submission" date="2025-08" db="UniProtKB">
        <authorList>
            <consortium name="Ensembl"/>
        </authorList>
    </citation>
    <scope>IDENTIFICATION</scope>
</reference>
<keyword evidence="5" id="KW-0479">Metal-binding</keyword>
<feature type="domain" description="RING-type" evidence="15">
    <location>
        <begin position="215"/>
        <end position="436"/>
    </location>
</feature>
<dbReference type="InterPro" id="IPR044066">
    <property type="entry name" value="TRIAD_supradom"/>
</dbReference>
<dbReference type="CDD" id="cd16628">
    <property type="entry name" value="RING-HC_RBR_RNF14"/>
    <property type="match status" value="1"/>
</dbReference>
<evidence type="ECO:0000256" key="6">
    <source>
        <dbReference type="ARBA" id="ARBA00022737"/>
    </source>
</evidence>
<feature type="region of interest" description="Disordered" evidence="12">
    <location>
        <begin position="146"/>
        <end position="191"/>
    </location>
</feature>
<dbReference type="Gene3D" id="2.20.25.20">
    <property type="match status" value="1"/>
</dbReference>
<name>H3CMT8_TETNG</name>
<dbReference type="InterPro" id="IPR016135">
    <property type="entry name" value="UBQ-conjugating_enzyme/RWD"/>
</dbReference>
<dbReference type="SMART" id="SM00647">
    <property type="entry name" value="IBR"/>
    <property type="match status" value="2"/>
</dbReference>
<evidence type="ECO:0000256" key="7">
    <source>
        <dbReference type="ARBA" id="ARBA00022771"/>
    </source>
</evidence>
<evidence type="ECO:0000256" key="12">
    <source>
        <dbReference type="SAM" id="MobiDB-lite"/>
    </source>
</evidence>
<reference evidence="16" key="3">
    <citation type="submission" date="2025-09" db="UniProtKB">
        <authorList>
            <consortium name="Ensembl"/>
        </authorList>
    </citation>
    <scope>IDENTIFICATION</scope>
</reference>
<dbReference type="CDD" id="cd23820">
    <property type="entry name" value="RWD_RNF14"/>
    <property type="match status" value="1"/>
</dbReference>
<dbReference type="Pfam" id="PF05773">
    <property type="entry name" value="RWD"/>
    <property type="match status" value="1"/>
</dbReference>
<dbReference type="Gene3D" id="3.10.110.10">
    <property type="entry name" value="Ubiquitin Conjugating Enzyme"/>
    <property type="match status" value="1"/>
</dbReference>
<evidence type="ECO:0000259" key="14">
    <source>
        <dbReference type="PROSITE" id="PS50908"/>
    </source>
</evidence>
<reference evidence="17" key="1">
    <citation type="journal article" date="2004" name="Nature">
        <title>Genome duplication in the teleost fish Tetraodon nigroviridis reveals the early vertebrate proto-karyotype.</title>
        <authorList>
            <person name="Jaillon O."/>
            <person name="Aury J.-M."/>
            <person name="Brunet F."/>
            <person name="Petit J.-L."/>
            <person name="Stange-Thomann N."/>
            <person name="Mauceli E."/>
            <person name="Bouneau L."/>
            <person name="Fischer C."/>
            <person name="Ozouf-Costaz C."/>
            <person name="Bernot A."/>
            <person name="Nicaud S."/>
            <person name="Jaffe D."/>
            <person name="Fisher S."/>
            <person name="Lutfalla G."/>
            <person name="Dossat C."/>
            <person name="Segurens B."/>
            <person name="Dasilva C."/>
            <person name="Salanoubat M."/>
            <person name="Levy M."/>
            <person name="Boudet N."/>
            <person name="Castellano S."/>
            <person name="Anthouard V."/>
            <person name="Jubin C."/>
            <person name="Castelli V."/>
            <person name="Katinka M."/>
            <person name="Vacherie B."/>
            <person name="Biemont C."/>
            <person name="Skalli Z."/>
            <person name="Cattolico L."/>
            <person name="Poulain J."/>
            <person name="De Berardinis V."/>
            <person name="Cruaud C."/>
            <person name="Duprat S."/>
            <person name="Brottier P."/>
            <person name="Coutanceau J.-P."/>
            <person name="Gouzy J."/>
            <person name="Parra G."/>
            <person name="Lardier G."/>
            <person name="Chapple C."/>
            <person name="McKernan K.J."/>
            <person name="McEwan P."/>
            <person name="Bosak S."/>
            <person name="Kellis M."/>
            <person name="Volff J.-N."/>
            <person name="Guigo R."/>
            <person name="Zody M.C."/>
            <person name="Mesirov J."/>
            <person name="Lindblad-Toh K."/>
            <person name="Birren B."/>
            <person name="Nusbaum C."/>
            <person name="Kahn D."/>
            <person name="Robinson-Rechavi M."/>
            <person name="Laudet V."/>
            <person name="Schachter V."/>
            <person name="Quetier F."/>
            <person name="Saurin W."/>
            <person name="Scarpelli C."/>
            <person name="Wincker P."/>
            <person name="Lander E.S."/>
            <person name="Weissenbach J."/>
            <person name="Roest Crollius H."/>
        </authorList>
    </citation>
    <scope>NUCLEOTIDE SEQUENCE [LARGE SCALE GENOMIC DNA]</scope>
</reference>
<evidence type="ECO:0000256" key="4">
    <source>
        <dbReference type="ARBA" id="ARBA00022679"/>
    </source>
</evidence>
<dbReference type="InterPro" id="IPR017907">
    <property type="entry name" value="Znf_RING_CS"/>
</dbReference>
<keyword evidence="9" id="KW-0862">Zinc</keyword>
<keyword evidence="7 11" id="KW-0863">Zinc-finger</keyword>
<dbReference type="InterPro" id="IPR002867">
    <property type="entry name" value="IBR_dom"/>
</dbReference>
<keyword evidence="8" id="KW-0833">Ubl conjugation pathway</keyword>
<dbReference type="GO" id="GO:0008270">
    <property type="term" value="F:zinc ion binding"/>
    <property type="evidence" value="ECO:0007669"/>
    <property type="project" value="UniProtKB-KW"/>
</dbReference>
<comment type="pathway">
    <text evidence="2">Protein modification; protein ubiquitination.</text>
</comment>
<dbReference type="Ensembl" id="ENSTNIT00000009744.1">
    <property type="protein sequence ID" value="ENSTNIP00000009569.1"/>
    <property type="gene ID" value="ENSTNIG00000006782.1"/>
</dbReference>
<evidence type="ECO:0000256" key="1">
    <source>
        <dbReference type="ARBA" id="ARBA00001798"/>
    </source>
</evidence>
<dbReference type="PROSITE" id="PS50089">
    <property type="entry name" value="ZF_RING_2"/>
    <property type="match status" value="1"/>
</dbReference>
<dbReference type="Gene3D" id="3.30.40.10">
    <property type="entry name" value="Zinc/RING finger domain, C3HC4 (zinc finger)"/>
    <property type="match status" value="1"/>
</dbReference>
<evidence type="ECO:0000256" key="2">
    <source>
        <dbReference type="ARBA" id="ARBA00004906"/>
    </source>
</evidence>
<keyword evidence="4" id="KW-0808">Transferase</keyword>
<feature type="compositionally biased region" description="Polar residues" evidence="12">
    <location>
        <begin position="160"/>
        <end position="176"/>
    </location>
</feature>
<dbReference type="FunFam" id="3.30.40.10:FF:000137">
    <property type="entry name" value="RanBP-type and C3HC4-type zinc finger-containing protein 1"/>
    <property type="match status" value="1"/>
</dbReference>
<dbReference type="InterPro" id="IPR001841">
    <property type="entry name" value="Znf_RING"/>
</dbReference>
<dbReference type="GO" id="GO:0016567">
    <property type="term" value="P:protein ubiquitination"/>
    <property type="evidence" value="ECO:0007669"/>
    <property type="project" value="InterPro"/>
</dbReference>
<dbReference type="PROSITE" id="PS50908">
    <property type="entry name" value="RWD"/>
    <property type="match status" value="1"/>
</dbReference>
<organism evidence="16 17">
    <name type="scientific">Tetraodon nigroviridis</name>
    <name type="common">Spotted green pufferfish</name>
    <name type="synonym">Chelonodon nigroviridis</name>
    <dbReference type="NCBI Taxonomy" id="99883"/>
    <lineage>
        <taxon>Eukaryota</taxon>
        <taxon>Metazoa</taxon>
        <taxon>Chordata</taxon>
        <taxon>Craniata</taxon>
        <taxon>Vertebrata</taxon>
        <taxon>Euteleostomi</taxon>
        <taxon>Actinopterygii</taxon>
        <taxon>Neopterygii</taxon>
        <taxon>Teleostei</taxon>
        <taxon>Neoteleostei</taxon>
        <taxon>Acanthomorphata</taxon>
        <taxon>Eupercaria</taxon>
        <taxon>Tetraodontiformes</taxon>
        <taxon>Tetradontoidea</taxon>
        <taxon>Tetraodontidae</taxon>
        <taxon>Tetraodon</taxon>
    </lineage>
</organism>
<dbReference type="GO" id="GO:0061630">
    <property type="term" value="F:ubiquitin protein ligase activity"/>
    <property type="evidence" value="ECO:0007669"/>
    <property type="project" value="UniProtKB-EC"/>
</dbReference>
<dbReference type="SUPFAM" id="SSF57850">
    <property type="entry name" value="RING/U-box"/>
    <property type="match status" value="3"/>
</dbReference>
<dbReference type="InterPro" id="IPR013083">
    <property type="entry name" value="Znf_RING/FYVE/PHD"/>
</dbReference>
<dbReference type="Pfam" id="PF22191">
    <property type="entry name" value="IBR_1"/>
    <property type="match status" value="1"/>
</dbReference>
<keyword evidence="6" id="KW-0677">Repeat</keyword>
<accession>H3CMT8</accession>
<protein>
    <recommendedName>
        <fullName evidence="3">RBR-type E3 ubiquitin transferase</fullName>
        <ecNumber evidence="3">2.3.2.31</ecNumber>
    </recommendedName>
</protein>
<comment type="catalytic activity">
    <reaction evidence="1">
        <text>[E2 ubiquitin-conjugating enzyme]-S-ubiquitinyl-L-cysteine + [acceptor protein]-L-lysine = [E2 ubiquitin-conjugating enzyme]-L-cysteine + [acceptor protein]-N(6)-ubiquitinyl-L-lysine.</text>
        <dbReference type="EC" id="2.3.2.31"/>
    </reaction>
</comment>
<dbReference type="PANTHER" id="PTHR11685">
    <property type="entry name" value="RBR FAMILY RING FINGER AND IBR DOMAIN-CONTAINING"/>
    <property type="match status" value="1"/>
</dbReference>
<dbReference type="Gene3D" id="1.20.120.1750">
    <property type="match status" value="1"/>
</dbReference>
<evidence type="ECO:0000313" key="16">
    <source>
        <dbReference type="Ensembl" id="ENSTNIP00000009569.1"/>
    </source>
</evidence>
<dbReference type="InterPro" id="IPR047548">
    <property type="entry name" value="Rcat_RBR_RNF14"/>
</dbReference>
<dbReference type="InterPro" id="IPR031128">
    <property type="entry name" value="RNF14_RING-HC_Zfn"/>
</dbReference>
<dbReference type="PROSITE" id="PS00518">
    <property type="entry name" value="ZF_RING_1"/>
    <property type="match status" value="1"/>
</dbReference>
<evidence type="ECO:0000256" key="3">
    <source>
        <dbReference type="ARBA" id="ARBA00012251"/>
    </source>
</evidence>
<dbReference type="AlphaFoldDB" id="H3CMT8"/>
<dbReference type="STRING" id="99883.ENSTNIP00000009569"/>
<evidence type="ECO:0000256" key="11">
    <source>
        <dbReference type="PROSITE-ProRule" id="PRU00175"/>
    </source>
</evidence>
<dbReference type="CDD" id="cd20341">
    <property type="entry name" value="BRcat_RBR_RNF14"/>
    <property type="match status" value="1"/>
</dbReference>
<evidence type="ECO:0000256" key="9">
    <source>
        <dbReference type="ARBA" id="ARBA00022833"/>
    </source>
</evidence>
<evidence type="ECO:0000256" key="5">
    <source>
        <dbReference type="ARBA" id="ARBA00022723"/>
    </source>
</evidence>
<dbReference type="InterPro" id="IPR031127">
    <property type="entry name" value="E3_UB_ligase_RBR"/>
</dbReference>
<comment type="similarity">
    <text evidence="10">Belongs to the RBR family. RNF14 subfamily.</text>
</comment>
<proteinExistence type="inferred from homology"/>
<dbReference type="SMART" id="SM00591">
    <property type="entry name" value="RWD"/>
    <property type="match status" value="1"/>
</dbReference>
<dbReference type="EC" id="2.3.2.31" evidence="3"/>
<dbReference type="OMA" id="SVKWLEP"/>
<sequence length="436" mass="47863">AMTTDSQEQEDELLALQSIFGPEEFCRKEPNGGGEIRVHAELPAGFSVAIKEGSNLDYFSFRYEISFLPPLLLNFDLPEDYPSSAPPSFTLTCSWLSHTQLSGLAAHLVDIYKHRRAAVLFTWAQFLKGETLSFLDIRNLLELQSDESQDANQPGPASGPAQNPSCNAAGSSQDDTSGPCDLTENGSPPSSPAQRLLVQILLNDASQQQRRFASSVFDCGVCFLSRLGADCVQLPECGHVFCRACLTEFCKVQITEGNVRGVACPRGDCSSAPTPAQVQNLVGEELFARYDRLLLQNSLERMPDVVYCPRRDCGSAVIREESSKAAMCPACGFAFCVACRKTYHGADECRCVSEGLVDLWKDYVSGGKERKRLLESRYGRSVLTLTLESLLSEGWTAVNTKPCPNCFAKIEKNGGCNVMHCSRCHEVFCWVCLAKL</sequence>
<dbReference type="Proteomes" id="UP000007303">
    <property type="component" value="Unassembled WGS sequence"/>
</dbReference>
<evidence type="ECO:0000259" key="15">
    <source>
        <dbReference type="PROSITE" id="PS51873"/>
    </source>
</evidence>
<dbReference type="CDD" id="cd20354">
    <property type="entry name" value="Rcat_RBR_RNF14"/>
    <property type="match status" value="1"/>
</dbReference>
<evidence type="ECO:0000256" key="8">
    <source>
        <dbReference type="ARBA" id="ARBA00022786"/>
    </source>
</evidence>
<dbReference type="InParanoid" id="H3CMT8"/>
<dbReference type="HOGENOM" id="CLU_021364_2_0_1"/>
<feature type="domain" description="RING-type" evidence="13">
    <location>
        <begin position="219"/>
        <end position="265"/>
    </location>
</feature>
<keyword evidence="17" id="KW-1185">Reference proteome</keyword>
<evidence type="ECO:0000256" key="10">
    <source>
        <dbReference type="ARBA" id="ARBA00044508"/>
    </source>
</evidence>
<dbReference type="InterPro" id="IPR006575">
    <property type="entry name" value="RWD_dom"/>
</dbReference>
<dbReference type="SUPFAM" id="SSF54495">
    <property type="entry name" value="UBC-like"/>
    <property type="match status" value="1"/>
</dbReference>
<dbReference type="GeneTree" id="ENSGT00940000154507"/>
<evidence type="ECO:0000259" key="13">
    <source>
        <dbReference type="PROSITE" id="PS50089"/>
    </source>
</evidence>
<evidence type="ECO:0000313" key="17">
    <source>
        <dbReference type="Proteomes" id="UP000007303"/>
    </source>
</evidence>
<dbReference type="PROSITE" id="PS51873">
    <property type="entry name" value="TRIAD"/>
    <property type="match status" value="1"/>
</dbReference>
<feature type="domain" description="RWD" evidence="14">
    <location>
        <begin position="11"/>
        <end position="134"/>
    </location>
</feature>
<dbReference type="Pfam" id="PF01485">
    <property type="entry name" value="IBR"/>
    <property type="match status" value="1"/>
</dbReference>